<feature type="non-terminal residue" evidence="4">
    <location>
        <position position="1"/>
    </location>
</feature>
<feature type="compositionally biased region" description="Basic and acidic residues" evidence="3">
    <location>
        <begin position="523"/>
        <end position="532"/>
    </location>
</feature>
<feature type="region of interest" description="Disordered" evidence="3">
    <location>
        <begin position="435"/>
        <end position="597"/>
    </location>
</feature>
<keyword evidence="2" id="KW-0143">Chaperone</keyword>
<feature type="region of interest" description="Disordered" evidence="3">
    <location>
        <begin position="703"/>
        <end position="775"/>
    </location>
</feature>
<accession>A0ABY2HAP1</accession>
<dbReference type="PANTHER" id="PTHR33643:SF1">
    <property type="entry name" value="UREASE ACCESSORY PROTEIN D"/>
    <property type="match status" value="1"/>
</dbReference>
<feature type="region of interest" description="Disordered" evidence="3">
    <location>
        <begin position="839"/>
        <end position="892"/>
    </location>
</feature>
<feature type="compositionally biased region" description="Acidic residues" evidence="3">
    <location>
        <begin position="872"/>
        <end position="882"/>
    </location>
</feature>
<dbReference type="EMBL" id="PPTA01000003">
    <property type="protein sequence ID" value="TFB05298.1"/>
    <property type="molecule type" value="Genomic_DNA"/>
</dbReference>
<dbReference type="Proteomes" id="UP001642720">
    <property type="component" value="Unassembled WGS sequence"/>
</dbReference>
<sequence>KCYRLLFVIGSRVGFRGDASLLLPLTPLTEEELSCARHCHGKITLTNPHHLFLPLLGTDTDKQFTASTHINPSNALIARTSTFEGGQHFHQPPSNNDRTIMTSPFPKSASFPGDGRIVVRLLPAGGSGLETISYQYPLKLISPSPTVAQKSSLVFLLSYGGGLVGGDGVNLSIHIRRGSSLSLVTQGHTKIFKSATPDIVTSQKMQVQVDEEAAVCLLPDPVQPFEDSVYEQTQIFTLGTRASLCLLDWVTQGRAARGEDWSFTRWTGRNEVWKQGSEPGQQQRLLIRDNVILSQDGSKPIGLPLKETMQKMSVLGTLILTGPVMASLGDFFMAEFAALPRIGSRDFRSKEDQEKDAEEKPEFERWRARRIAMEKQQDILWSAAQVRGCVIVKFGAATVEAGRSWIGTMLGREGTIASYFGDSALIHSMVRGRTTARGVRRGGAAASSRSQTDADDSNHSQDQPSTSTSTGSAAPLATMGLPESGAEQGASSQPAASTVRRGATSARAARAAASTGRFRPKNVRRDESERDALAQQEQQKASEREADERRARGRSRFRSKRSRGDAMGSRGGAFGRPVAGASGPFSSGMGGPGGPAGGGWFGAGGGGGGGGGFARSGKFEAKPGSGYGFSSEGGFRETRINADKLHTMAHQGDLDSEDEAMLTALHSRTGGVMPMGILRREHKEAPVVVATAAELEAAEKANANATGEEESLWVDGEGSLPPVDQPEEGDWKRAARVKKEPTDDTMDLDVDAKPTTDEKKQPLAKAKAKKPVAQDAEENMIRTDLSLLASELGAITINGDGEEKGDETANKDGRLYLFQFPPLLPPLKQVAAPQPRIKVKEEEEQHTTSLHATPLSGAATPVDLTQQGEGESSSDDEEDEEEERRNGFRTQALSNGGLIGRLNVRRSGKVELDWGGRILEMSPAAGMNFLTTAVIVEESDEKPQNGVTTGESIGMGKIMGRFVLAPIWSEEEDWEVAPEELDIGGVSQ</sequence>
<dbReference type="GeneID" id="300574341"/>
<dbReference type="InterPro" id="IPR002669">
    <property type="entry name" value="UreD"/>
</dbReference>
<dbReference type="RefSeq" id="XP_073561499.1">
    <property type="nucleotide sequence ID" value="XM_073699891.1"/>
</dbReference>
<comment type="similarity">
    <text evidence="1">Belongs to the UreD family.</text>
</comment>
<feature type="compositionally biased region" description="Basic and acidic residues" evidence="3">
    <location>
        <begin position="729"/>
        <end position="742"/>
    </location>
</feature>
<dbReference type="PANTHER" id="PTHR33643">
    <property type="entry name" value="UREASE ACCESSORY PROTEIN D"/>
    <property type="match status" value="1"/>
</dbReference>
<evidence type="ECO:0000256" key="3">
    <source>
        <dbReference type="SAM" id="MobiDB-lite"/>
    </source>
</evidence>
<keyword evidence="5" id="KW-1185">Reference proteome</keyword>
<evidence type="ECO:0000313" key="5">
    <source>
        <dbReference type="Proteomes" id="UP001642720"/>
    </source>
</evidence>
<comment type="caution">
    <text evidence="4">The sequence shown here is derived from an EMBL/GenBank/DDBJ whole genome shotgun (WGS) entry which is preliminary data.</text>
</comment>
<dbReference type="Pfam" id="PF01774">
    <property type="entry name" value="UreD"/>
    <property type="match status" value="1"/>
</dbReference>
<dbReference type="Pfam" id="PF05132">
    <property type="entry name" value="RNA_pol_Rpc4"/>
    <property type="match status" value="1"/>
</dbReference>
<feature type="compositionally biased region" description="Low complexity" evidence="3">
    <location>
        <begin position="435"/>
        <end position="449"/>
    </location>
</feature>
<gene>
    <name evidence="4" type="ORF">CCMA1212_002509</name>
</gene>
<feature type="compositionally biased region" description="Basic and acidic residues" evidence="3">
    <location>
        <begin position="540"/>
        <end position="550"/>
    </location>
</feature>
<organism evidence="4 5">
    <name type="scientific">Trichoderma ghanense</name>
    <dbReference type="NCBI Taxonomy" id="65468"/>
    <lineage>
        <taxon>Eukaryota</taxon>
        <taxon>Fungi</taxon>
        <taxon>Dikarya</taxon>
        <taxon>Ascomycota</taxon>
        <taxon>Pezizomycotina</taxon>
        <taxon>Sordariomycetes</taxon>
        <taxon>Hypocreomycetidae</taxon>
        <taxon>Hypocreales</taxon>
        <taxon>Hypocreaceae</taxon>
        <taxon>Trichoderma</taxon>
    </lineage>
</organism>
<dbReference type="InterPro" id="IPR007811">
    <property type="entry name" value="RPC4"/>
</dbReference>
<reference evidence="4 5" key="1">
    <citation type="submission" date="2018-01" db="EMBL/GenBank/DDBJ databases">
        <title>Genome characterization of the sugarcane-associated fungus Trichoderma ghanense CCMA-1212 and their application in lignocelulose bioconversion.</title>
        <authorList>
            <person name="Steindorff A.S."/>
            <person name="Mendes T.D."/>
            <person name="Vilela E.S.D."/>
            <person name="Rodrigues D.S."/>
            <person name="Formighieri E.F."/>
            <person name="Melo I.S."/>
            <person name="Favaro L.C.L."/>
        </authorList>
    </citation>
    <scope>NUCLEOTIDE SEQUENCE [LARGE SCALE GENOMIC DNA]</scope>
    <source>
        <strain evidence="4 5">CCMA-1212</strain>
    </source>
</reference>
<feature type="compositionally biased region" description="Low complexity" evidence="3">
    <location>
        <begin position="495"/>
        <end position="517"/>
    </location>
</feature>
<protein>
    <recommendedName>
        <fullName evidence="6">UreD urease accessory protein</fullName>
    </recommendedName>
</protein>
<evidence type="ECO:0000313" key="4">
    <source>
        <dbReference type="EMBL" id="TFB05298.1"/>
    </source>
</evidence>
<evidence type="ECO:0000256" key="1">
    <source>
        <dbReference type="ARBA" id="ARBA00007177"/>
    </source>
</evidence>
<feature type="compositionally biased region" description="Gly residues" evidence="3">
    <location>
        <begin position="588"/>
        <end position="597"/>
    </location>
</feature>
<proteinExistence type="inferred from homology"/>
<feature type="compositionally biased region" description="Low complexity" evidence="3">
    <location>
        <begin position="465"/>
        <end position="478"/>
    </location>
</feature>
<name>A0ABY2HAP1_9HYPO</name>
<evidence type="ECO:0008006" key="6">
    <source>
        <dbReference type="Google" id="ProtNLM"/>
    </source>
</evidence>
<dbReference type="HAMAP" id="MF_01384">
    <property type="entry name" value="UreD"/>
    <property type="match status" value="1"/>
</dbReference>
<feature type="compositionally biased region" description="Basic residues" evidence="3">
    <location>
        <begin position="551"/>
        <end position="561"/>
    </location>
</feature>
<evidence type="ECO:0000256" key="2">
    <source>
        <dbReference type="ARBA" id="ARBA00023186"/>
    </source>
</evidence>
<feature type="compositionally biased region" description="Basic and acidic residues" evidence="3">
    <location>
        <begin position="750"/>
        <end position="761"/>
    </location>
</feature>